<dbReference type="InterPro" id="IPR017850">
    <property type="entry name" value="Alkaline_phosphatase_core_sf"/>
</dbReference>
<dbReference type="Gene3D" id="3.40.720.10">
    <property type="entry name" value="Alkaline Phosphatase, subunit A"/>
    <property type="match status" value="1"/>
</dbReference>
<reference evidence="3" key="1">
    <citation type="submission" date="2024-01" db="EMBL/GenBank/DDBJ databases">
        <authorList>
            <person name="Webb A."/>
        </authorList>
    </citation>
    <scope>NUCLEOTIDE SEQUENCE</scope>
    <source>
        <strain evidence="3">Pm1</strain>
    </source>
</reference>
<dbReference type="SUPFAM" id="SSF53649">
    <property type="entry name" value="Alkaline phosphatase-like"/>
    <property type="match status" value="1"/>
</dbReference>
<keyword evidence="1" id="KW-1133">Transmembrane helix</keyword>
<gene>
    <name evidence="3" type="ORF">PM001_LOCUS4586</name>
</gene>
<evidence type="ECO:0000256" key="1">
    <source>
        <dbReference type="SAM" id="Phobius"/>
    </source>
</evidence>
<feature type="transmembrane region" description="Helical" evidence="1">
    <location>
        <begin position="143"/>
        <end position="164"/>
    </location>
</feature>
<feature type="transmembrane region" description="Helical" evidence="1">
    <location>
        <begin position="211"/>
        <end position="230"/>
    </location>
</feature>
<keyword evidence="1" id="KW-0812">Transmembrane</keyword>
<comment type="caution">
    <text evidence="3">The sequence shown here is derived from an EMBL/GenBank/DDBJ whole genome shotgun (WGS) entry which is preliminary data.</text>
</comment>
<dbReference type="Proteomes" id="UP001162060">
    <property type="component" value="Unassembled WGS sequence"/>
</dbReference>
<name>A0AAV1TCZ7_9STRA</name>
<dbReference type="Pfam" id="PF00884">
    <property type="entry name" value="Sulfatase"/>
    <property type="match status" value="1"/>
</dbReference>
<evidence type="ECO:0000259" key="2">
    <source>
        <dbReference type="Pfam" id="PF00884"/>
    </source>
</evidence>
<protein>
    <recommendedName>
        <fullName evidence="2">Sulfatase N-terminal domain-containing protein</fullName>
    </recommendedName>
</protein>
<dbReference type="PANTHER" id="PTHR43751:SF3">
    <property type="entry name" value="SULFATASE N-TERMINAL DOMAIN-CONTAINING PROTEIN"/>
    <property type="match status" value="1"/>
</dbReference>
<feature type="transmembrane region" description="Helical" evidence="1">
    <location>
        <begin position="96"/>
        <end position="123"/>
    </location>
</feature>
<feature type="domain" description="Sulfatase N-terminal" evidence="2">
    <location>
        <begin position="418"/>
        <end position="746"/>
    </location>
</feature>
<dbReference type="InterPro" id="IPR052701">
    <property type="entry name" value="GAG_Ulvan_Degrading_Sulfatases"/>
</dbReference>
<organism evidence="3 4">
    <name type="scientific">Peronospora matthiolae</name>
    <dbReference type="NCBI Taxonomy" id="2874970"/>
    <lineage>
        <taxon>Eukaryota</taxon>
        <taxon>Sar</taxon>
        <taxon>Stramenopiles</taxon>
        <taxon>Oomycota</taxon>
        <taxon>Peronosporomycetes</taxon>
        <taxon>Peronosporales</taxon>
        <taxon>Peronosporaceae</taxon>
        <taxon>Peronospora</taxon>
    </lineage>
</organism>
<dbReference type="CDD" id="cd16015">
    <property type="entry name" value="LTA_synthase"/>
    <property type="match status" value="1"/>
</dbReference>
<dbReference type="PANTHER" id="PTHR43751">
    <property type="entry name" value="SULFATASE"/>
    <property type="match status" value="1"/>
</dbReference>
<evidence type="ECO:0000313" key="3">
    <source>
        <dbReference type="EMBL" id="CAK7912588.1"/>
    </source>
</evidence>
<feature type="transmembrane region" description="Helical" evidence="1">
    <location>
        <begin position="62"/>
        <end position="84"/>
    </location>
</feature>
<proteinExistence type="predicted"/>
<dbReference type="AlphaFoldDB" id="A0AAV1TCZ7"/>
<keyword evidence="1" id="KW-0472">Membrane</keyword>
<sequence length="856" mass="96323">MNLIHRPGNPESIRLRFADVHVQSTKDLAVHDVSDTKFSRRSWFDVTFQSYDLDSMPCLGWLFVYIFVLFFFSTSRCLALSALLEMYGSPKDNTVVVKALALSLGFLEDVVCATCFATVLWLFDTLRYSLTKCFWTPNGVAVGMVTVMRAIGVAATFVVSWLLCFAVMAPYFADLFLVVCQHMRFSFGLWTTLLRERDHLKAAPISTQEVYAAYGTAGFLIAITTLFALVRALHKWADLSIWNPTQLLQVSVSWLNMKVSVKTSPEVVAGGLKFEAVCLEEGFTDSTTASKTSKKGLSSRDGNMQRRLKYNPLLQASGVFVGLVILPSMAIVLSSVCSPLVAYAALNATLNEMFGHAFQPSLKYVEPPNAGGQHPWTDKYIDTSEIRELFGNKTLYRRTLGFRGDLAFNVSIDLANPPNVLIIGVESFRFRDSHYLVGEEDPSDLYRGTNMTITPNFDKWARRGVALRNVWSSYPTSRSLESMLFAQVPYQSNVKTGITGGRNTTKLSGVPQLFAEKGYETYFTTGASIALDDWSVFLPSHGFNTVWDVDKIYALAKKTIGLRPGDRYGPMHRGFYWGFHDDISFKLVGDLLVKKNREQRERLARGEPKKPLFLTHYTISSHGPFTSWPRWYEDVDKPDFTQLYEGEKHADRIGNYMKVRYFTDMELGKFMDRMETGGVLNDTIVVIMGDHGQGPESDFGNSIEESMTRVPAAIIAEGRLGDDVGTVIDDAAEHYDLLNTLADITGLPGGGLEQTGVGRSLKRKIPFGERVVYSNDPLRKMAVVRGHQRLRYDEVTEVMMLHDTETDYHMTTDLLPGLTPQEQAEWRNLRDDGRHIAAYYKKRWDENCLLAVDCIP</sequence>
<dbReference type="InterPro" id="IPR000917">
    <property type="entry name" value="Sulfatase_N"/>
</dbReference>
<evidence type="ECO:0000313" key="4">
    <source>
        <dbReference type="Proteomes" id="UP001162060"/>
    </source>
</evidence>
<accession>A0AAV1TCZ7</accession>
<dbReference type="EMBL" id="CAKLBY020000039">
    <property type="protein sequence ID" value="CAK7912588.1"/>
    <property type="molecule type" value="Genomic_DNA"/>
</dbReference>
<feature type="transmembrane region" description="Helical" evidence="1">
    <location>
        <begin position="313"/>
        <end position="333"/>
    </location>
</feature>